<sequence length="240" mass="25408">MFENRQKQKPADAKSRLKQLWTAHATETPSPVTEWIDETPPSPPPQPVARDRLKNLRLPVVATAAVVIAACAAIGILVAQPETEVPPLLPAAVVSTDAPASTGSMVISVVGRVPKPGLITLPEGSRVADAIQAAGGASDVDALALNMARRLADGEQIYVGIPPPLEAQLPIPQSKPAKIDLNTATSAQLDTLPGVGAVTAQRIIDWRAQRGPFKAVEQLRQIDGIGESRYTKLKDLVTVR</sequence>
<dbReference type="Proteomes" id="UP001521150">
    <property type="component" value="Unassembled WGS sequence"/>
</dbReference>
<dbReference type="InterPro" id="IPR010994">
    <property type="entry name" value="RuvA_2-like"/>
</dbReference>
<accession>A0ABS8ZV12</accession>
<feature type="domain" description="Helix-hairpin-helix DNA-binding motif class 1" evidence="3">
    <location>
        <begin position="187"/>
        <end position="206"/>
    </location>
</feature>
<dbReference type="PANTHER" id="PTHR21180:SF32">
    <property type="entry name" value="ENDONUCLEASE_EXONUCLEASE_PHOSPHATASE FAMILY DOMAIN-CONTAINING PROTEIN 1"/>
    <property type="match status" value="1"/>
</dbReference>
<organism evidence="4 5">
    <name type="scientific">Kibdelosporangium philippinense</name>
    <dbReference type="NCBI Taxonomy" id="211113"/>
    <lineage>
        <taxon>Bacteria</taxon>
        <taxon>Bacillati</taxon>
        <taxon>Actinomycetota</taxon>
        <taxon>Actinomycetes</taxon>
        <taxon>Pseudonocardiales</taxon>
        <taxon>Pseudonocardiaceae</taxon>
        <taxon>Kibdelosporangium</taxon>
    </lineage>
</organism>
<dbReference type="NCBIfam" id="TIGR00426">
    <property type="entry name" value="competence protein ComEA helix-hairpin-helix repeat region"/>
    <property type="match status" value="1"/>
</dbReference>
<reference evidence="4 5" key="1">
    <citation type="submission" date="2021-12" db="EMBL/GenBank/DDBJ databases">
        <title>Genome sequence of Kibdelosporangium philippinense ATCC 49844.</title>
        <authorList>
            <person name="Fedorov E.A."/>
            <person name="Omeragic M."/>
            <person name="Shalygina K.F."/>
            <person name="Maclea K.S."/>
        </authorList>
    </citation>
    <scope>NUCLEOTIDE SEQUENCE [LARGE SCALE GENOMIC DNA]</scope>
    <source>
        <strain evidence="4 5">ATCC 49844</strain>
    </source>
</reference>
<dbReference type="Pfam" id="PF12836">
    <property type="entry name" value="HHH_3"/>
    <property type="match status" value="1"/>
</dbReference>
<evidence type="ECO:0000313" key="4">
    <source>
        <dbReference type="EMBL" id="MCE7011569.1"/>
    </source>
</evidence>
<dbReference type="Gene3D" id="1.10.150.320">
    <property type="entry name" value="Photosystem II 12 kDa extrinsic protein"/>
    <property type="match status" value="1"/>
</dbReference>
<dbReference type="GO" id="GO:0003677">
    <property type="term" value="F:DNA binding"/>
    <property type="evidence" value="ECO:0007669"/>
    <property type="project" value="UniProtKB-KW"/>
</dbReference>
<evidence type="ECO:0000313" key="5">
    <source>
        <dbReference type="Proteomes" id="UP001521150"/>
    </source>
</evidence>
<keyword evidence="5" id="KW-1185">Reference proteome</keyword>
<feature type="region of interest" description="Disordered" evidence="1">
    <location>
        <begin position="1"/>
        <end position="48"/>
    </location>
</feature>
<dbReference type="InterPro" id="IPR004509">
    <property type="entry name" value="Competence_ComEA_HhH"/>
</dbReference>
<protein>
    <submittedName>
        <fullName evidence="4">ComEA family DNA-binding protein</fullName>
    </submittedName>
</protein>
<dbReference type="InterPro" id="IPR051675">
    <property type="entry name" value="Endo/Exo/Phosphatase_dom_1"/>
</dbReference>
<feature type="domain" description="Helix-hairpin-helix DNA-binding motif class 1" evidence="3">
    <location>
        <begin position="217"/>
        <end position="236"/>
    </location>
</feature>
<gene>
    <name evidence="4" type="ORF">LWC34_53475</name>
</gene>
<evidence type="ECO:0000259" key="3">
    <source>
        <dbReference type="SMART" id="SM00278"/>
    </source>
</evidence>
<comment type="caution">
    <text evidence="4">The sequence shown here is derived from an EMBL/GenBank/DDBJ whole genome shotgun (WGS) entry which is preliminary data.</text>
</comment>
<keyword evidence="4" id="KW-0238">DNA-binding</keyword>
<dbReference type="InterPro" id="IPR019554">
    <property type="entry name" value="Soluble_ligand-bd"/>
</dbReference>
<evidence type="ECO:0000256" key="1">
    <source>
        <dbReference type="SAM" id="MobiDB-lite"/>
    </source>
</evidence>
<dbReference type="PANTHER" id="PTHR21180">
    <property type="entry name" value="ENDONUCLEASE/EXONUCLEASE/PHOSPHATASE FAMILY DOMAIN-CONTAINING PROTEIN 1"/>
    <property type="match status" value="1"/>
</dbReference>
<dbReference type="EMBL" id="JAJVCN010000005">
    <property type="protein sequence ID" value="MCE7011569.1"/>
    <property type="molecule type" value="Genomic_DNA"/>
</dbReference>
<dbReference type="InterPro" id="IPR003583">
    <property type="entry name" value="Hlx-hairpin-Hlx_DNA-bd_motif"/>
</dbReference>
<dbReference type="Pfam" id="PF10531">
    <property type="entry name" value="SLBB"/>
    <property type="match status" value="1"/>
</dbReference>
<proteinExistence type="predicted"/>
<keyword evidence="2" id="KW-0472">Membrane</keyword>
<keyword evidence="2" id="KW-1133">Transmembrane helix</keyword>
<feature type="compositionally biased region" description="Basic and acidic residues" evidence="1">
    <location>
        <begin position="1"/>
        <end position="15"/>
    </location>
</feature>
<dbReference type="SUPFAM" id="SSF47781">
    <property type="entry name" value="RuvA domain 2-like"/>
    <property type="match status" value="1"/>
</dbReference>
<keyword evidence="2" id="KW-0812">Transmembrane</keyword>
<name>A0ABS8ZV12_9PSEU</name>
<dbReference type="RefSeq" id="WP_233734297.1">
    <property type="nucleotide sequence ID" value="NZ_JAJVCN010000005.1"/>
</dbReference>
<feature type="transmembrane region" description="Helical" evidence="2">
    <location>
        <begin position="60"/>
        <end position="79"/>
    </location>
</feature>
<evidence type="ECO:0000256" key="2">
    <source>
        <dbReference type="SAM" id="Phobius"/>
    </source>
</evidence>
<dbReference type="SMART" id="SM00278">
    <property type="entry name" value="HhH1"/>
    <property type="match status" value="2"/>
</dbReference>